<dbReference type="FunFam" id="3.40.50.620:FF:000045">
    <property type="entry name" value="Glutamate--tRNA ligase, mitochondrial"/>
    <property type="match status" value="1"/>
</dbReference>
<dbReference type="InterPro" id="IPR049940">
    <property type="entry name" value="GluQ/Sye"/>
</dbReference>
<dbReference type="EMBL" id="DRQG01000044">
    <property type="protein sequence ID" value="HGY55034.1"/>
    <property type="molecule type" value="Genomic_DNA"/>
</dbReference>
<dbReference type="InterPro" id="IPR000924">
    <property type="entry name" value="Glu/Gln-tRNA-synth"/>
</dbReference>
<dbReference type="PANTHER" id="PTHR43311">
    <property type="entry name" value="GLUTAMATE--TRNA LIGASE"/>
    <property type="match status" value="1"/>
</dbReference>
<dbReference type="Gene3D" id="3.40.50.620">
    <property type="entry name" value="HUPs"/>
    <property type="match status" value="1"/>
</dbReference>
<dbReference type="SUPFAM" id="SSF48163">
    <property type="entry name" value="An anticodon-binding domain of class I aminoacyl-tRNA synthetases"/>
    <property type="match status" value="1"/>
</dbReference>
<dbReference type="InterPro" id="IPR045462">
    <property type="entry name" value="aa-tRNA-synth_I_cd-bd"/>
</dbReference>
<comment type="function">
    <text evidence="7">Catalyzes the attachment of glutamate to tRNA(Glu) in a two-step reaction: glutamate is first activated by ATP to form Glu-AMP and then transferred to the acceptor end of tRNA(Glu).</text>
</comment>
<dbReference type="InterPro" id="IPR033910">
    <property type="entry name" value="GluRS_core"/>
</dbReference>
<evidence type="ECO:0000256" key="4">
    <source>
        <dbReference type="ARBA" id="ARBA00022840"/>
    </source>
</evidence>
<evidence type="ECO:0000259" key="9">
    <source>
        <dbReference type="Pfam" id="PF19269"/>
    </source>
</evidence>
<dbReference type="HAMAP" id="MF_00022">
    <property type="entry name" value="Glu_tRNA_synth_type1"/>
    <property type="match status" value="1"/>
</dbReference>
<dbReference type="CDD" id="cd00808">
    <property type="entry name" value="GluRS_core"/>
    <property type="match status" value="1"/>
</dbReference>
<feature type="domain" description="Glutamyl/glutaminyl-tRNA synthetase class Ib catalytic" evidence="8">
    <location>
        <begin position="5"/>
        <end position="321"/>
    </location>
</feature>
<dbReference type="InterPro" id="IPR020058">
    <property type="entry name" value="Glu/Gln-tRNA-synth_Ib_cat-dom"/>
</dbReference>
<dbReference type="SUPFAM" id="SSF52374">
    <property type="entry name" value="Nucleotidylyl transferase"/>
    <property type="match status" value="1"/>
</dbReference>
<dbReference type="GO" id="GO:0004818">
    <property type="term" value="F:glutamate-tRNA ligase activity"/>
    <property type="evidence" value="ECO:0007669"/>
    <property type="project" value="UniProtKB-UniRule"/>
</dbReference>
<keyword evidence="3 7" id="KW-0547">Nucleotide-binding</keyword>
<comment type="catalytic activity">
    <reaction evidence="7">
        <text>tRNA(Glu) + L-glutamate + ATP = L-glutamyl-tRNA(Glu) + AMP + diphosphate</text>
        <dbReference type="Rhea" id="RHEA:23540"/>
        <dbReference type="Rhea" id="RHEA-COMP:9663"/>
        <dbReference type="Rhea" id="RHEA-COMP:9680"/>
        <dbReference type="ChEBI" id="CHEBI:29985"/>
        <dbReference type="ChEBI" id="CHEBI:30616"/>
        <dbReference type="ChEBI" id="CHEBI:33019"/>
        <dbReference type="ChEBI" id="CHEBI:78442"/>
        <dbReference type="ChEBI" id="CHEBI:78520"/>
        <dbReference type="ChEBI" id="CHEBI:456215"/>
        <dbReference type="EC" id="6.1.1.17"/>
    </reaction>
</comment>
<dbReference type="AlphaFoldDB" id="A0A7V4TZ54"/>
<evidence type="ECO:0000256" key="7">
    <source>
        <dbReference type="HAMAP-Rule" id="MF_00022"/>
    </source>
</evidence>
<feature type="short sequence motif" description="'HIGH' region" evidence="7">
    <location>
        <begin position="12"/>
        <end position="22"/>
    </location>
</feature>
<evidence type="ECO:0000256" key="1">
    <source>
        <dbReference type="ARBA" id="ARBA00007894"/>
    </source>
</evidence>
<dbReference type="GO" id="GO:0008270">
    <property type="term" value="F:zinc ion binding"/>
    <property type="evidence" value="ECO:0007669"/>
    <property type="project" value="InterPro"/>
</dbReference>
<dbReference type="Gene3D" id="1.10.10.350">
    <property type="match status" value="1"/>
</dbReference>
<keyword evidence="2 7" id="KW-0436">Ligase</keyword>
<keyword evidence="4 7" id="KW-0067">ATP-binding</keyword>
<dbReference type="EC" id="6.1.1.17" evidence="7"/>
<evidence type="ECO:0000256" key="3">
    <source>
        <dbReference type="ARBA" id="ARBA00022741"/>
    </source>
</evidence>
<keyword evidence="7" id="KW-0963">Cytoplasm</keyword>
<dbReference type="GO" id="GO:0000049">
    <property type="term" value="F:tRNA binding"/>
    <property type="evidence" value="ECO:0007669"/>
    <property type="project" value="InterPro"/>
</dbReference>
<comment type="subcellular location">
    <subcellularLocation>
        <location evidence="7">Cytoplasm</location>
    </subcellularLocation>
</comment>
<dbReference type="InterPro" id="IPR020751">
    <property type="entry name" value="aa-tRNA-synth_I_codon-bd_sub2"/>
</dbReference>
<evidence type="ECO:0000256" key="5">
    <source>
        <dbReference type="ARBA" id="ARBA00022917"/>
    </source>
</evidence>
<dbReference type="PANTHER" id="PTHR43311:SF2">
    <property type="entry name" value="GLUTAMATE--TRNA LIGASE, MITOCHONDRIAL-RELATED"/>
    <property type="match status" value="1"/>
</dbReference>
<dbReference type="GO" id="GO:0006424">
    <property type="term" value="P:glutamyl-tRNA aminoacylation"/>
    <property type="evidence" value="ECO:0007669"/>
    <property type="project" value="UniProtKB-UniRule"/>
</dbReference>
<feature type="domain" description="Aminoacyl-tRNA synthetase class I anticodon-binding" evidence="9">
    <location>
        <begin position="351"/>
        <end position="475"/>
    </location>
</feature>
<dbReference type="GO" id="GO:0005524">
    <property type="term" value="F:ATP binding"/>
    <property type="evidence" value="ECO:0007669"/>
    <property type="project" value="UniProtKB-UniRule"/>
</dbReference>
<protein>
    <recommendedName>
        <fullName evidence="7">Glutamate--tRNA ligase</fullName>
        <ecNumber evidence="7">6.1.1.17</ecNumber>
    </recommendedName>
    <alternativeName>
        <fullName evidence="7">Glutamyl-tRNA synthetase</fullName>
        <shortName evidence="7">GluRS</shortName>
    </alternativeName>
</protein>
<dbReference type="InterPro" id="IPR014729">
    <property type="entry name" value="Rossmann-like_a/b/a_fold"/>
</dbReference>
<comment type="subunit">
    <text evidence="7">Monomer.</text>
</comment>
<comment type="caution">
    <text evidence="10">The sequence shown here is derived from an EMBL/GenBank/DDBJ whole genome shotgun (WGS) entry which is preliminary data.</text>
</comment>
<sequence>MNKEQVRVRFAPSPTGFLHVGSLRTALYNYLFARQHNGVFVLRIEDTDQKRYVEGAVENLLETLRWSGLEYDEGPEKEGPYGPYFQSQRLDLYKKYVNQLIEHDHAYPCFCSEDRLNAMREEQAAKGQAVMYDGLCRSIPRKEAQERMGREDHVIRLKVPDSGFSEVDDIIRGKVRFENALLDDQVLLKSDGFPTYHLANVVDDHLMKISHVIRGEEWLPSTPKHILLYQAFGWEPPHFAHLPLLLNEDRSKLSKRQGDVAVEDYRAKGILPEALLNFVALLGWNRGDDQEIFTLDELVNDFSLERVNKAGAVFNLEKLDWLNGYYIRHLDESDYLRIGKEWLDKLELTTGNDENDKTILLAVRNHLNRFDQLKEESRIFFTDDFEYTDEARQWIDKKESQMLLTLMLEKVGQYDPLNLDTFRSLMKEVQKESGLKGKDLWMPVRAALTGTVAGPELPAVIQVFGKEKVQRLLKNILRES</sequence>
<dbReference type="NCBIfam" id="TIGR00464">
    <property type="entry name" value="gltX_bact"/>
    <property type="match status" value="1"/>
</dbReference>
<dbReference type="GO" id="GO:0005737">
    <property type="term" value="C:cytoplasm"/>
    <property type="evidence" value="ECO:0007669"/>
    <property type="project" value="UniProtKB-SubCell"/>
</dbReference>
<comment type="caution">
    <text evidence="7">Lacks conserved residue(s) required for the propagation of feature annotation.</text>
</comment>
<dbReference type="Pfam" id="PF00749">
    <property type="entry name" value="tRNA-synt_1c"/>
    <property type="match status" value="1"/>
</dbReference>
<feature type="binding site" evidence="7">
    <location>
        <position position="255"/>
    </location>
    <ligand>
        <name>ATP</name>
        <dbReference type="ChEBI" id="CHEBI:30616"/>
    </ligand>
</feature>
<evidence type="ECO:0000256" key="2">
    <source>
        <dbReference type="ARBA" id="ARBA00022598"/>
    </source>
</evidence>
<evidence type="ECO:0000256" key="6">
    <source>
        <dbReference type="ARBA" id="ARBA00023146"/>
    </source>
</evidence>
<name>A0A7V4TZ54_CALAY</name>
<proteinExistence type="inferred from homology"/>
<gene>
    <name evidence="7" type="primary">gltX</name>
    <name evidence="10" type="ORF">ENK44_04990</name>
</gene>
<dbReference type="InterPro" id="IPR008925">
    <property type="entry name" value="aa_tRNA-synth_I_cd-bd_sf"/>
</dbReference>
<evidence type="ECO:0000313" key="10">
    <source>
        <dbReference type="EMBL" id="HGY55034.1"/>
    </source>
</evidence>
<organism evidence="10">
    <name type="scientific">Caldithrix abyssi</name>
    <dbReference type="NCBI Taxonomy" id="187145"/>
    <lineage>
        <taxon>Bacteria</taxon>
        <taxon>Pseudomonadati</taxon>
        <taxon>Calditrichota</taxon>
        <taxon>Calditrichia</taxon>
        <taxon>Calditrichales</taxon>
        <taxon>Calditrichaceae</taxon>
        <taxon>Caldithrix</taxon>
    </lineage>
</organism>
<feature type="short sequence motif" description="'KMSKS' region" evidence="7">
    <location>
        <begin position="252"/>
        <end position="256"/>
    </location>
</feature>
<dbReference type="Pfam" id="PF19269">
    <property type="entry name" value="Anticodon_2"/>
    <property type="match status" value="1"/>
</dbReference>
<dbReference type="InterPro" id="IPR004527">
    <property type="entry name" value="Glu-tRNA-ligase_bac/mito"/>
</dbReference>
<keyword evidence="6 7" id="KW-0030">Aminoacyl-tRNA synthetase</keyword>
<comment type="similarity">
    <text evidence="1 7">Belongs to the class-I aminoacyl-tRNA synthetase family. Glutamate--tRNA ligase type 1 subfamily.</text>
</comment>
<reference evidence="10" key="1">
    <citation type="journal article" date="2020" name="mSystems">
        <title>Genome- and Community-Level Interaction Insights into Carbon Utilization and Element Cycling Functions of Hydrothermarchaeota in Hydrothermal Sediment.</title>
        <authorList>
            <person name="Zhou Z."/>
            <person name="Liu Y."/>
            <person name="Xu W."/>
            <person name="Pan J."/>
            <person name="Luo Z.H."/>
            <person name="Li M."/>
        </authorList>
    </citation>
    <scope>NUCLEOTIDE SEQUENCE [LARGE SCALE GENOMIC DNA]</scope>
    <source>
        <strain evidence="10">HyVt-577</strain>
    </source>
</reference>
<evidence type="ECO:0000259" key="8">
    <source>
        <dbReference type="Pfam" id="PF00749"/>
    </source>
</evidence>
<dbReference type="PRINTS" id="PR00987">
    <property type="entry name" value="TRNASYNTHGLU"/>
</dbReference>
<dbReference type="Proteomes" id="UP000885779">
    <property type="component" value="Unassembled WGS sequence"/>
</dbReference>
<accession>A0A7V4TZ54</accession>
<keyword evidence="5 7" id="KW-0648">Protein biosynthesis</keyword>